<dbReference type="RefSeq" id="WP_126121733.1">
    <property type="nucleotide sequence ID" value="NZ_RXHJ01000019.1"/>
</dbReference>
<reference evidence="1 2" key="1">
    <citation type="submission" date="2018-12" db="EMBL/GenBank/DDBJ databases">
        <title>YIM 101343 draft genome.</title>
        <authorList>
            <person name="Chen X."/>
        </authorList>
    </citation>
    <scope>NUCLEOTIDE SEQUENCE [LARGE SCALE GENOMIC DNA]</scope>
    <source>
        <strain evidence="1 2">YIM 101343</strain>
    </source>
</reference>
<evidence type="ECO:0008006" key="3">
    <source>
        <dbReference type="Google" id="ProtNLM"/>
    </source>
</evidence>
<protein>
    <recommendedName>
        <fullName evidence="3">HK97 gp10 family phage protein</fullName>
    </recommendedName>
</protein>
<proteinExistence type="predicted"/>
<accession>A0A430HW23</accession>
<organism evidence="1 2">
    <name type="scientific">Corynebacterium hylobatis</name>
    <dbReference type="NCBI Taxonomy" id="1859290"/>
    <lineage>
        <taxon>Bacteria</taxon>
        <taxon>Bacillati</taxon>
        <taxon>Actinomycetota</taxon>
        <taxon>Actinomycetes</taxon>
        <taxon>Mycobacteriales</taxon>
        <taxon>Corynebacteriaceae</taxon>
        <taxon>Corynebacterium</taxon>
    </lineage>
</organism>
<name>A0A430HW23_9CORY</name>
<evidence type="ECO:0000313" key="2">
    <source>
        <dbReference type="Proteomes" id="UP000274907"/>
    </source>
</evidence>
<sequence length="95" mass="10212">MARRTKPSFRLNVPSPELEKILTTTSKPALRDAGNAVASNIRGIPVNVSVGNNRNGRAAAFVTLLHPKAIASQIKHGTLTRAAARAGLEVKRYRV</sequence>
<dbReference type="Proteomes" id="UP000274907">
    <property type="component" value="Unassembled WGS sequence"/>
</dbReference>
<gene>
    <name evidence="1" type="ORF">EAH68_12805</name>
</gene>
<dbReference type="AlphaFoldDB" id="A0A430HW23"/>
<dbReference type="EMBL" id="RXHJ01000019">
    <property type="protein sequence ID" value="RSZ61536.1"/>
    <property type="molecule type" value="Genomic_DNA"/>
</dbReference>
<keyword evidence="2" id="KW-1185">Reference proteome</keyword>
<comment type="caution">
    <text evidence="1">The sequence shown here is derived from an EMBL/GenBank/DDBJ whole genome shotgun (WGS) entry which is preliminary data.</text>
</comment>
<dbReference type="OrthoDB" id="4467503at2"/>
<evidence type="ECO:0000313" key="1">
    <source>
        <dbReference type="EMBL" id="RSZ61536.1"/>
    </source>
</evidence>